<organism evidence="3 4">
    <name type="scientific">Apiotrichum porosum</name>
    <dbReference type="NCBI Taxonomy" id="105984"/>
    <lineage>
        <taxon>Eukaryota</taxon>
        <taxon>Fungi</taxon>
        <taxon>Dikarya</taxon>
        <taxon>Basidiomycota</taxon>
        <taxon>Agaricomycotina</taxon>
        <taxon>Tremellomycetes</taxon>
        <taxon>Trichosporonales</taxon>
        <taxon>Trichosporonaceae</taxon>
        <taxon>Apiotrichum</taxon>
    </lineage>
</organism>
<evidence type="ECO:0000313" key="3">
    <source>
        <dbReference type="EMBL" id="RSH84620.1"/>
    </source>
</evidence>
<dbReference type="EMBL" id="RSCE01000003">
    <property type="protein sequence ID" value="RSH84620.1"/>
    <property type="molecule type" value="Genomic_DNA"/>
</dbReference>
<name>A0A427Y0Q4_9TREE</name>
<reference evidence="3 4" key="1">
    <citation type="submission" date="2018-11" db="EMBL/GenBank/DDBJ databases">
        <title>Genome sequence of Apiotrichum porosum DSM 27194.</title>
        <authorList>
            <person name="Aliyu H."/>
            <person name="Gorte O."/>
            <person name="Ochsenreither K."/>
        </authorList>
    </citation>
    <scope>NUCLEOTIDE SEQUENCE [LARGE SCALE GENOMIC DNA]</scope>
    <source>
        <strain evidence="3 4">DSM 27194</strain>
    </source>
</reference>
<gene>
    <name evidence="3" type="ORF">EHS24_006144</name>
</gene>
<dbReference type="Pfam" id="PF21671">
    <property type="entry name" value="CPL1-like"/>
    <property type="match status" value="1"/>
</dbReference>
<comment type="caution">
    <text evidence="3">The sequence shown here is derived from an EMBL/GenBank/DDBJ whole genome shotgun (WGS) entry which is preliminary data.</text>
</comment>
<evidence type="ECO:0000313" key="4">
    <source>
        <dbReference type="Proteomes" id="UP000279236"/>
    </source>
</evidence>
<sequence>MIVGAVLSLLALASSATAVAVTGCSCNGYSYTFTTQAGVKTTNSVLYRKDGFQDIASTNPDGWCFAGGVMTARDQARITSAIESGIGTDYVNSTWALYECQQLSYTTTVACANAIISIFTKALIGADGSKTTYITQGCNYPTSNFNVLDCSCGFACNDGYVLCGTNNCIDPTTTACQSGSPVPLRKRRGLECSFGQTKCNNKWGSGWECLDTMSNLEACGGCPGDVDSLDCSAIPGVSSVQCVSGQCVIANCDNYHHLVGDTCIPKTASQQAFGLW</sequence>
<evidence type="ECO:0000256" key="1">
    <source>
        <dbReference type="SAM" id="SignalP"/>
    </source>
</evidence>
<dbReference type="STRING" id="105984.A0A427Y0Q4"/>
<proteinExistence type="predicted"/>
<accession>A0A427Y0Q4</accession>
<feature type="domain" description="Protein CPL1-like" evidence="2">
    <location>
        <begin position="207"/>
        <end position="258"/>
    </location>
</feature>
<dbReference type="GeneID" id="39590687"/>
<dbReference type="OrthoDB" id="439917at2759"/>
<dbReference type="RefSeq" id="XP_028478068.1">
    <property type="nucleotide sequence ID" value="XM_028621616.1"/>
</dbReference>
<feature type="chain" id="PRO_5019347336" description="Protein CPL1-like domain-containing protein" evidence="1">
    <location>
        <begin position="19"/>
        <end position="276"/>
    </location>
</feature>
<feature type="signal peptide" evidence="1">
    <location>
        <begin position="1"/>
        <end position="18"/>
    </location>
</feature>
<keyword evidence="4" id="KW-1185">Reference proteome</keyword>
<dbReference type="AlphaFoldDB" id="A0A427Y0Q4"/>
<protein>
    <recommendedName>
        <fullName evidence="2">Protein CPL1-like domain-containing protein</fullName>
    </recommendedName>
</protein>
<dbReference type="InterPro" id="IPR048661">
    <property type="entry name" value="CPL1-like"/>
</dbReference>
<dbReference type="Proteomes" id="UP000279236">
    <property type="component" value="Unassembled WGS sequence"/>
</dbReference>
<evidence type="ECO:0000259" key="2">
    <source>
        <dbReference type="Pfam" id="PF21671"/>
    </source>
</evidence>
<keyword evidence="1" id="KW-0732">Signal</keyword>